<dbReference type="InterPro" id="IPR007492">
    <property type="entry name" value="LytTR_DNA-bd_dom"/>
</dbReference>
<accession>A0ABU7GGE5</accession>
<keyword evidence="2" id="KW-0238">DNA-binding</keyword>
<evidence type="ECO:0000259" key="1">
    <source>
        <dbReference type="Pfam" id="PF04397"/>
    </source>
</evidence>
<name>A0ABU7GGE5_9SPHN</name>
<dbReference type="Gene3D" id="2.40.50.1020">
    <property type="entry name" value="LytTr DNA-binding domain"/>
    <property type="match status" value="1"/>
</dbReference>
<evidence type="ECO:0000313" key="3">
    <source>
        <dbReference type="Proteomes" id="UP001343492"/>
    </source>
</evidence>
<evidence type="ECO:0000313" key="2">
    <source>
        <dbReference type="EMBL" id="MEE1878167.1"/>
    </source>
</evidence>
<dbReference type="Pfam" id="PF04397">
    <property type="entry name" value="LytTR"/>
    <property type="match status" value="1"/>
</dbReference>
<proteinExistence type="predicted"/>
<comment type="caution">
    <text evidence="2">The sequence shown here is derived from an EMBL/GenBank/DDBJ whole genome shotgun (WGS) entry which is preliminary data.</text>
</comment>
<dbReference type="Proteomes" id="UP001343492">
    <property type="component" value="Unassembled WGS sequence"/>
</dbReference>
<dbReference type="GO" id="GO:0003677">
    <property type="term" value="F:DNA binding"/>
    <property type="evidence" value="ECO:0007669"/>
    <property type="project" value="UniProtKB-KW"/>
</dbReference>
<dbReference type="RefSeq" id="WP_354145274.1">
    <property type="nucleotide sequence ID" value="NZ_JAZDQV010000011.1"/>
</dbReference>
<keyword evidence="3" id="KW-1185">Reference proteome</keyword>
<dbReference type="EMBL" id="JAZDQV010000011">
    <property type="protein sequence ID" value="MEE1878167.1"/>
    <property type="molecule type" value="Genomic_DNA"/>
</dbReference>
<organism evidence="2 3">
    <name type="scientific">Altererythrobacter litoralis</name>
    <dbReference type="NCBI Taxonomy" id="3113904"/>
    <lineage>
        <taxon>Bacteria</taxon>
        <taxon>Pseudomonadati</taxon>
        <taxon>Pseudomonadota</taxon>
        <taxon>Alphaproteobacteria</taxon>
        <taxon>Sphingomonadales</taxon>
        <taxon>Erythrobacteraceae</taxon>
        <taxon>Altererythrobacter</taxon>
    </lineage>
</organism>
<reference evidence="2 3" key="1">
    <citation type="submission" date="2024-01" db="EMBL/GenBank/DDBJ databases">
        <title>The genome sequence of Erythrobacteraceae sp. strain 1XM1-14.</title>
        <authorList>
            <person name="Liu Y."/>
        </authorList>
    </citation>
    <scope>NUCLEOTIDE SEQUENCE [LARGE SCALE GENOMIC DNA]</scope>
    <source>
        <strain evidence="2 3">1XM1-14</strain>
    </source>
</reference>
<feature type="domain" description="HTH LytTR-type" evidence="1">
    <location>
        <begin position="8"/>
        <end position="66"/>
    </location>
</feature>
<sequence length="70" mass="8161">MGFKQIAKNCLATTTLQKLLEALPWKDFVQVHRSFIVRRDRIFEQRRASLSLDNGIEVTIGRSCRKNEII</sequence>
<gene>
    <name evidence="2" type="ORF">VRS74_10785</name>
</gene>
<protein>
    <submittedName>
        <fullName evidence="2">LytTR family DNA-binding domain-containing protein</fullName>
    </submittedName>
</protein>